<evidence type="ECO:0000313" key="9">
    <source>
        <dbReference type="Proteomes" id="UP000180235"/>
    </source>
</evidence>
<dbReference type="PROSITE" id="PS00107">
    <property type="entry name" value="PROTEIN_KINASE_ATP"/>
    <property type="match status" value="1"/>
</dbReference>
<keyword evidence="8" id="KW-0723">Serine/threonine-protein kinase</keyword>
<dbReference type="OrthoDB" id="9788659at2"/>
<dbReference type="Pfam" id="PF00069">
    <property type="entry name" value="Pkinase"/>
    <property type="match status" value="1"/>
</dbReference>
<dbReference type="InterPro" id="IPR008271">
    <property type="entry name" value="Ser/Thr_kinase_AS"/>
</dbReference>
<evidence type="ECO:0000256" key="2">
    <source>
        <dbReference type="ARBA" id="ARBA00022741"/>
    </source>
</evidence>
<evidence type="ECO:0000256" key="4">
    <source>
        <dbReference type="ARBA" id="ARBA00022840"/>
    </source>
</evidence>
<dbReference type="SUPFAM" id="SSF56112">
    <property type="entry name" value="Protein kinase-like (PK-like)"/>
    <property type="match status" value="1"/>
</dbReference>
<evidence type="ECO:0000256" key="6">
    <source>
        <dbReference type="SAM" id="MobiDB-lite"/>
    </source>
</evidence>
<feature type="domain" description="Protein kinase" evidence="7">
    <location>
        <begin position="17"/>
        <end position="299"/>
    </location>
</feature>
<dbReference type="PANTHER" id="PTHR43289:SF34">
    <property type="entry name" value="SERINE_THREONINE-PROTEIN KINASE YBDM-RELATED"/>
    <property type="match status" value="1"/>
</dbReference>
<dbReference type="EC" id="2.7.11.1" evidence="8"/>
<dbReference type="SMART" id="SM00220">
    <property type="entry name" value="S_TKc"/>
    <property type="match status" value="1"/>
</dbReference>
<evidence type="ECO:0000256" key="1">
    <source>
        <dbReference type="ARBA" id="ARBA00022679"/>
    </source>
</evidence>
<dbReference type="CDD" id="cd14014">
    <property type="entry name" value="STKc_PknB_like"/>
    <property type="match status" value="1"/>
</dbReference>
<feature type="region of interest" description="Disordered" evidence="6">
    <location>
        <begin position="300"/>
        <end position="327"/>
    </location>
</feature>
<dbReference type="PANTHER" id="PTHR43289">
    <property type="entry name" value="MITOGEN-ACTIVATED PROTEIN KINASE KINASE KINASE 20-RELATED"/>
    <property type="match status" value="1"/>
</dbReference>
<dbReference type="Proteomes" id="UP000180235">
    <property type="component" value="Chromosome"/>
</dbReference>
<keyword evidence="2 5" id="KW-0547">Nucleotide-binding</keyword>
<dbReference type="PROSITE" id="PS00108">
    <property type="entry name" value="PROTEIN_KINASE_ST"/>
    <property type="match status" value="1"/>
</dbReference>
<dbReference type="GO" id="GO:0005524">
    <property type="term" value="F:ATP binding"/>
    <property type="evidence" value="ECO:0007669"/>
    <property type="project" value="UniProtKB-UniRule"/>
</dbReference>
<keyword evidence="1 8" id="KW-0808">Transferase</keyword>
<dbReference type="EMBL" id="CP017675">
    <property type="protein sequence ID" value="APB33113.1"/>
    <property type="molecule type" value="Genomic_DNA"/>
</dbReference>
<dbReference type="InterPro" id="IPR000719">
    <property type="entry name" value="Prot_kinase_dom"/>
</dbReference>
<dbReference type="InterPro" id="IPR017441">
    <property type="entry name" value="Protein_kinase_ATP_BS"/>
</dbReference>
<reference evidence="8 9" key="1">
    <citation type="submission" date="2016-10" db="EMBL/GenBank/DDBJ databases">
        <title>Description of Gloeomargarita lithophora gen. nov., sp. nov., a thylakoid-bearing basal-branching cyanobacterium with intracellular carbonates, and proposal for Gloeomargaritales ord. nov.</title>
        <authorList>
            <person name="Moreira D."/>
            <person name="Tavera R."/>
            <person name="Benzerara K."/>
            <person name="Skouri-Panet F."/>
            <person name="Couradeau E."/>
            <person name="Gerard E."/>
            <person name="Loussert C."/>
            <person name="Novelo E."/>
            <person name="Zivanovic Y."/>
            <person name="Lopez-Garcia P."/>
        </authorList>
    </citation>
    <scope>NUCLEOTIDE SEQUENCE [LARGE SCALE GENOMIC DNA]</scope>
    <source>
        <strain evidence="8 9">D10</strain>
    </source>
</reference>
<dbReference type="KEGG" id="glt:GlitD10_0799"/>
<keyword evidence="4 5" id="KW-0067">ATP-binding</keyword>
<organism evidence="8 9">
    <name type="scientific">Gloeomargarita lithophora Alchichica-D10</name>
    <dbReference type="NCBI Taxonomy" id="1188229"/>
    <lineage>
        <taxon>Bacteria</taxon>
        <taxon>Bacillati</taxon>
        <taxon>Cyanobacteriota</taxon>
        <taxon>Cyanophyceae</taxon>
        <taxon>Gloeomargaritales</taxon>
        <taxon>Gloeomargaritaceae</taxon>
        <taxon>Gloeomargarita</taxon>
    </lineage>
</organism>
<sequence length="508" mass="57301">MTKVQDPWIGRLLAKRYKLQAIVGRGSMGKVYQAADTVLGGVAVAVKFLSQALMDDKGKERFASEARACALLGNKSIHIVRVMDYGVDETELPFYVMEYLQGESLREMVDVQPLTLEQFLPLAQQISRGLQAAHQGIEVDGRVWSVVHRDIKPSNIFVVRDPGLGMLAKVLDFGIAKFVNENPESNQTSHFTGTLAYCSPEQLEGRSLGQRSDIYSLGVMMFEMLTGQVPIQAPLESIGAWYRAHHMQAPPSLQSINPKLPKNAELEGLIQHCLAKDPQDRPANMVEVIQALDRVEQSLRPKATPATLSTPDDHTYHPQVSTGPSLERSADSWDLLSWPKDKPVQKIVFPKLIPVGSSQIPSLWTMLPRHEINQRVLNRCYNQFLFTSAPHPMVLWVTALYQVKQDPRWLPCYLDLKRPEGQEICRCLGEIGHYYLLLFSLEEPGKFCHRLEVSIATGQRPLLQEWADQGQISRLAPAPDLSKDLLRREYERLKPQILARLSQQLQMS</sequence>
<dbReference type="AlphaFoldDB" id="A0A1J0AB35"/>
<dbReference type="STRING" id="1188229.GlitD10_0799"/>
<keyword evidence="9" id="KW-1185">Reference proteome</keyword>
<accession>A0A1J0AB35</accession>
<dbReference type="Gene3D" id="1.10.510.10">
    <property type="entry name" value="Transferase(Phosphotransferase) domain 1"/>
    <property type="match status" value="1"/>
</dbReference>
<dbReference type="RefSeq" id="WP_099092467.1">
    <property type="nucleotide sequence ID" value="NZ_CP017675.1"/>
</dbReference>
<evidence type="ECO:0000256" key="3">
    <source>
        <dbReference type="ARBA" id="ARBA00022777"/>
    </source>
</evidence>
<keyword evidence="3 8" id="KW-0418">Kinase</keyword>
<dbReference type="InterPro" id="IPR011009">
    <property type="entry name" value="Kinase-like_dom_sf"/>
</dbReference>
<dbReference type="GO" id="GO:0004674">
    <property type="term" value="F:protein serine/threonine kinase activity"/>
    <property type="evidence" value="ECO:0007669"/>
    <property type="project" value="UniProtKB-KW"/>
</dbReference>
<evidence type="ECO:0000259" key="7">
    <source>
        <dbReference type="PROSITE" id="PS50011"/>
    </source>
</evidence>
<feature type="binding site" evidence="5">
    <location>
        <position position="47"/>
    </location>
    <ligand>
        <name>ATP</name>
        <dbReference type="ChEBI" id="CHEBI:30616"/>
    </ligand>
</feature>
<dbReference type="Gene3D" id="3.30.200.20">
    <property type="entry name" value="Phosphorylase Kinase, domain 1"/>
    <property type="match status" value="1"/>
</dbReference>
<gene>
    <name evidence="8" type="ORF">GlitD10_0799</name>
</gene>
<evidence type="ECO:0000313" key="8">
    <source>
        <dbReference type="EMBL" id="APB33113.1"/>
    </source>
</evidence>
<name>A0A1J0AB35_9CYAN</name>
<protein>
    <submittedName>
        <fullName evidence="8">Serine/threonine protein kinase</fullName>
        <ecNumber evidence="8">2.7.11.1</ecNumber>
    </submittedName>
</protein>
<proteinExistence type="predicted"/>
<dbReference type="PROSITE" id="PS50011">
    <property type="entry name" value="PROTEIN_KINASE_DOM"/>
    <property type="match status" value="1"/>
</dbReference>
<evidence type="ECO:0000256" key="5">
    <source>
        <dbReference type="PROSITE-ProRule" id="PRU10141"/>
    </source>
</evidence>